<dbReference type="InterPro" id="IPR006674">
    <property type="entry name" value="HD_domain"/>
</dbReference>
<dbReference type="InterPro" id="IPR011621">
    <property type="entry name" value="Metal-dep_PHydrolase_7TM_intra"/>
</dbReference>
<evidence type="ECO:0000256" key="1">
    <source>
        <dbReference type="SAM" id="MobiDB-lite"/>
    </source>
</evidence>
<dbReference type="SUPFAM" id="SSF109604">
    <property type="entry name" value="HD-domain/PDEase-like"/>
    <property type="match status" value="1"/>
</dbReference>
<dbReference type="RefSeq" id="WP_051966273.1">
    <property type="nucleotide sequence ID" value="NZ_CP045798.1"/>
</dbReference>
<feature type="region of interest" description="Disordered" evidence="1">
    <location>
        <begin position="692"/>
        <end position="714"/>
    </location>
</feature>
<dbReference type="Pfam" id="PF01966">
    <property type="entry name" value="HD"/>
    <property type="match status" value="1"/>
</dbReference>
<name>A0A7G6E232_THEFR</name>
<dbReference type="NCBIfam" id="TIGR00277">
    <property type="entry name" value="HDIG"/>
    <property type="match status" value="1"/>
</dbReference>
<feature type="transmembrane region" description="Helical" evidence="2">
    <location>
        <begin position="318"/>
        <end position="335"/>
    </location>
</feature>
<evidence type="ECO:0000313" key="4">
    <source>
        <dbReference type="EMBL" id="QNB46136.1"/>
    </source>
</evidence>
<evidence type="ECO:0000259" key="3">
    <source>
        <dbReference type="PROSITE" id="PS51831"/>
    </source>
</evidence>
<organism evidence="4 5">
    <name type="scientific">Thermanaerosceptrum fracticalcis</name>
    <dbReference type="NCBI Taxonomy" id="1712410"/>
    <lineage>
        <taxon>Bacteria</taxon>
        <taxon>Bacillati</taxon>
        <taxon>Bacillota</taxon>
        <taxon>Clostridia</taxon>
        <taxon>Eubacteriales</taxon>
        <taxon>Peptococcaceae</taxon>
        <taxon>Thermanaerosceptrum</taxon>
    </lineage>
</organism>
<keyword evidence="2" id="KW-1133">Transmembrane helix</keyword>
<dbReference type="PANTHER" id="PTHR36442">
    <property type="entry name" value="CYCLIC-DI-AMP PHOSPHODIESTERASE PGPH"/>
    <property type="match status" value="1"/>
</dbReference>
<dbReference type="Pfam" id="PF07698">
    <property type="entry name" value="7TM-7TMR_HD"/>
    <property type="match status" value="1"/>
</dbReference>
<dbReference type="Pfam" id="PF07697">
    <property type="entry name" value="7TMR-HDED"/>
    <property type="match status" value="1"/>
</dbReference>
<protein>
    <submittedName>
        <fullName evidence="4">HDIG domain-containing protein</fullName>
    </submittedName>
</protein>
<dbReference type="InterPro" id="IPR003607">
    <property type="entry name" value="HD/PDEase_dom"/>
</dbReference>
<dbReference type="Proteomes" id="UP000515847">
    <property type="component" value="Chromosome"/>
</dbReference>
<feature type="domain" description="HD" evidence="3">
    <location>
        <begin position="473"/>
        <end position="617"/>
    </location>
</feature>
<feature type="compositionally biased region" description="Polar residues" evidence="1">
    <location>
        <begin position="696"/>
        <end position="714"/>
    </location>
</feature>
<accession>A0A7G6E232</accession>
<feature type="transmembrane region" description="Helical" evidence="2">
    <location>
        <begin position="252"/>
        <end position="273"/>
    </location>
</feature>
<dbReference type="AlphaFoldDB" id="A0A7G6E232"/>
<evidence type="ECO:0000313" key="5">
    <source>
        <dbReference type="Proteomes" id="UP000515847"/>
    </source>
</evidence>
<keyword evidence="5" id="KW-1185">Reference proteome</keyword>
<gene>
    <name evidence="4" type="ORF">BR63_07315</name>
</gene>
<feature type="transmembrane region" description="Helical" evidence="2">
    <location>
        <begin position="390"/>
        <end position="408"/>
    </location>
</feature>
<dbReference type="SMART" id="SM00471">
    <property type="entry name" value="HDc"/>
    <property type="match status" value="1"/>
</dbReference>
<dbReference type="EMBL" id="CP045798">
    <property type="protein sequence ID" value="QNB46136.1"/>
    <property type="molecule type" value="Genomic_DNA"/>
</dbReference>
<evidence type="ECO:0000256" key="2">
    <source>
        <dbReference type="SAM" id="Phobius"/>
    </source>
</evidence>
<dbReference type="PANTHER" id="PTHR36442:SF1">
    <property type="entry name" value="CYCLIC-DI-AMP PHOSPHODIESTERASE PGPH"/>
    <property type="match status" value="1"/>
</dbReference>
<feature type="transmembrane region" description="Helical" evidence="2">
    <location>
        <begin position="340"/>
        <end position="356"/>
    </location>
</feature>
<reference evidence="4 5" key="1">
    <citation type="journal article" date="2019" name="Front. Microbiol.">
        <title>Thermoanaerosceptrum fracticalcis gen. nov. sp. nov., a Novel Fumarate-Fermenting Microorganism From a Deep Fractured Carbonate Aquifer of the US Great Basin.</title>
        <authorList>
            <person name="Hamilton-Brehm S.D."/>
            <person name="Stewart L.E."/>
            <person name="Zavarin M."/>
            <person name="Caldwell M."/>
            <person name="Lawson P.A."/>
            <person name="Onstott T.C."/>
            <person name="Grzymski J."/>
            <person name="Neveux I."/>
            <person name="Lollar B.S."/>
            <person name="Russell C.E."/>
            <person name="Moser D.P."/>
        </authorList>
    </citation>
    <scope>NUCLEOTIDE SEQUENCE [LARGE SCALE GENOMIC DNA]</scope>
    <source>
        <strain evidence="4 5">DRI-13</strain>
    </source>
</reference>
<dbReference type="Gene3D" id="1.10.3210.10">
    <property type="entry name" value="Hypothetical protein af1432"/>
    <property type="match status" value="1"/>
</dbReference>
<sequence>MNRKVRRFTWFLIFFLGIMGIFATHFLPENYSLKEGEVAPYTIKARQTITFEDAKKTAERKRLAAEKIPDVYVMDKKVLSELEEDIARTFQDFLNITKNDALDNKEKVRTIKNEFKISEDTANNLLTIETETIKALRAETISLVRAQWQNGVKTNEVDERLTKIFSQVELLNIKASYKELIKGVLHKVEFRPNHLLDEDATRKAREEAQRNEGPVFVTIRKDQKIVGEGEVVTAEHIEILKLMGYQRTASPYVTVGGIGLFVLLMLVLTILFLRHYRRDLYRKENNLLLLSLLFFITLLLAKLIATIKISPQPQVAELVGYLIPISAGSMLVAILLDTKLAIFLTTVLSFFVGILTGNQLSYAINAFTGGLVGIYSVSKFSQRLDWVKAGLFVALAQIITIISLGLMNNSSWQLMLIGSFLGLLNGLFSAIFAYGSLPFLESGFKVTTSVRLLELSNPNHPLLKRLLFEAPGTYHHSILVGNLGEAAADAVGADSLLVRVGAYYHDIGKLKRPYFFIENQLGGENPHEKLTPSLSTLIITSHVKDGVELAKQHGIPPVIIDLIQQHHGTSLATYFYHKALELGNADNVKESDYRYDAPKPQSKEAAIIMLADNVEAAVRSMTSTSSGKIEGLVRKIIKERLQDGQLDESALTFKDLDLIATAFTRILSGIFHSRIEYPENVLQAMEGSNLLDGDLNRQSTDENSGNTGDGENNS</sequence>
<dbReference type="CDD" id="cd00077">
    <property type="entry name" value="HDc"/>
    <property type="match status" value="1"/>
</dbReference>
<keyword evidence="2" id="KW-0812">Transmembrane</keyword>
<feature type="transmembrane region" description="Helical" evidence="2">
    <location>
        <begin position="285"/>
        <end position="306"/>
    </location>
</feature>
<proteinExistence type="predicted"/>
<keyword evidence="2" id="KW-0472">Membrane</keyword>
<dbReference type="PROSITE" id="PS51831">
    <property type="entry name" value="HD"/>
    <property type="match status" value="1"/>
</dbReference>
<dbReference type="OrthoDB" id="9806952at2"/>
<dbReference type="InterPro" id="IPR011624">
    <property type="entry name" value="Metal-dep_PHydrolase_7TM_extra"/>
</dbReference>
<dbReference type="InterPro" id="IPR006675">
    <property type="entry name" value="HDIG_dom"/>
</dbReference>
<dbReference type="KEGG" id="tfr:BR63_07315"/>
<feature type="transmembrane region" description="Helical" evidence="2">
    <location>
        <begin position="414"/>
        <end position="435"/>
    </location>
</feature>
<dbReference type="InterPro" id="IPR052722">
    <property type="entry name" value="PgpH_phosphodiesterase"/>
</dbReference>